<reference evidence="3 4" key="1">
    <citation type="submission" date="2017-08" db="EMBL/GenBank/DDBJ databases">
        <title>Infants hospitalized years apart are colonized by the same room-sourced microbial strains.</title>
        <authorList>
            <person name="Brooks B."/>
            <person name="Olm M.R."/>
            <person name="Firek B.A."/>
            <person name="Baker R."/>
            <person name="Thomas B.C."/>
            <person name="Morowitz M.J."/>
            <person name="Banfield J.F."/>
        </authorList>
    </citation>
    <scope>NUCLEOTIDE SEQUENCE [LARGE SCALE GENOMIC DNA]</scope>
    <source>
        <strain evidence="3">S2_018_000_R2_104</strain>
    </source>
</reference>
<sequence>MFKDKSPKKWALLATLFIIVLIAIILFLGLRARAADGRFLDIKEVTSPGGITVWLVEDHTLPVMSVKFLFADSGSASDPVEKQGLARMLSNTMDEGAGDLDSQAFQQALSDNSITLSFSAGRDTFGGDLKSLSRNKQRAFELASLALNQPRFDVEAVDRMRAANISRIQSSMSEPDWIAARLINDRAFENHTYGKNNGGTLTSLTNITPDDLRAAHKNMLARDRLFVAMAGDITAKEAGQAADIMFGKLPEKAKTADIPPADAANAGKTFVYEQNIPQTMIEIVLPAFDHTDKDYYALGVLNYIYGGAGFGSRLMEEAREKRGLTYGIYSGIQDYRSADMLNISTSTKNESAAEMVDIIKAQMDDLRKTPVGDKEIADAKSYITGSMPLSMTSTDQIASMALSLQYNDYPIDYLDRYKDNINAVTQADLKRVAERVLSPDRMTVVLVGKPKNVKDAVIVKELPNVR</sequence>
<dbReference type="InterPro" id="IPR007863">
    <property type="entry name" value="Peptidase_M16_C"/>
</dbReference>
<evidence type="ECO:0000313" key="3">
    <source>
        <dbReference type="EMBL" id="PZO82946.1"/>
    </source>
</evidence>
<dbReference type="InterPro" id="IPR011765">
    <property type="entry name" value="Pept_M16_N"/>
</dbReference>
<dbReference type="GO" id="GO:0046872">
    <property type="term" value="F:metal ion binding"/>
    <property type="evidence" value="ECO:0007669"/>
    <property type="project" value="InterPro"/>
</dbReference>
<evidence type="ECO:0000259" key="2">
    <source>
        <dbReference type="Pfam" id="PF05193"/>
    </source>
</evidence>
<dbReference type="Pfam" id="PF05193">
    <property type="entry name" value="Peptidase_M16_C"/>
    <property type="match status" value="1"/>
</dbReference>
<organism evidence="3 4">
    <name type="scientific">Micavibrio aeruginosavorus</name>
    <dbReference type="NCBI Taxonomy" id="349221"/>
    <lineage>
        <taxon>Bacteria</taxon>
        <taxon>Pseudomonadati</taxon>
        <taxon>Bdellovibrionota</taxon>
        <taxon>Bdellovibrionia</taxon>
        <taxon>Bdellovibrionales</taxon>
        <taxon>Pseudobdellovibrionaceae</taxon>
        <taxon>Micavibrio</taxon>
    </lineage>
</organism>
<dbReference type="PANTHER" id="PTHR11851:SF224">
    <property type="entry name" value="PROCESSING PROTEASE"/>
    <property type="match status" value="1"/>
</dbReference>
<accession>A0A2W4ZMY2</accession>
<dbReference type="PANTHER" id="PTHR11851">
    <property type="entry name" value="METALLOPROTEASE"/>
    <property type="match status" value="1"/>
</dbReference>
<dbReference type="InterPro" id="IPR050361">
    <property type="entry name" value="MPP/UQCRC_Complex"/>
</dbReference>
<protein>
    <submittedName>
        <fullName evidence="3">Insulinase family protein</fullName>
    </submittedName>
</protein>
<evidence type="ECO:0000313" key="4">
    <source>
        <dbReference type="Proteomes" id="UP000249557"/>
    </source>
</evidence>
<dbReference type="Pfam" id="PF00675">
    <property type="entry name" value="Peptidase_M16"/>
    <property type="match status" value="1"/>
</dbReference>
<dbReference type="EMBL" id="QFNK01000232">
    <property type="protein sequence ID" value="PZO82946.1"/>
    <property type="molecule type" value="Genomic_DNA"/>
</dbReference>
<gene>
    <name evidence="3" type="ORF">DI626_09530</name>
</gene>
<feature type="domain" description="Peptidase M16 N-terminal" evidence="1">
    <location>
        <begin position="69"/>
        <end position="195"/>
    </location>
</feature>
<dbReference type="Gene3D" id="3.30.830.10">
    <property type="entry name" value="Metalloenzyme, LuxS/M16 peptidase-like"/>
    <property type="match status" value="2"/>
</dbReference>
<dbReference type="InterPro" id="IPR011249">
    <property type="entry name" value="Metalloenz_LuxS/M16"/>
</dbReference>
<dbReference type="Proteomes" id="UP000249557">
    <property type="component" value="Unassembled WGS sequence"/>
</dbReference>
<feature type="domain" description="Peptidase M16 C-terminal" evidence="2">
    <location>
        <begin position="206"/>
        <end position="381"/>
    </location>
</feature>
<evidence type="ECO:0000259" key="1">
    <source>
        <dbReference type="Pfam" id="PF00675"/>
    </source>
</evidence>
<name>A0A2W4ZMY2_9BACT</name>
<proteinExistence type="predicted"/>
<comment type="caution">
    <text evidence="3">The sequence shown here is derived from an EMBL/GenBank/DDBJ whole genome shotgun (WGS) entry which is preliminary data.</text>
</comment>
<dbReference type="SUPFAM" id="SSF63411">
    <property type="entry name" value="LuxS/MPP-like metallohydrolase"/>
    <property type="match status" value="2"/>
</dbReference>
<dbReference type="AlphaFoldDB" id="A0A2W4ZMY2"/>